<dbReference type="SMART" id="SM00421">
    <property type="entry name" value="HTH_LUXR"/>
    <property type="match status" value="1"/>
</dbReference>
<protein>
    <recommendedName>
        <fullName evidence="2">HTH luxR-type domain-containing protein</fullName>
    </recommendedName>
</protein>
<dbReference type="OrthoDB" id="46486at2"/>
<keyword evidence="4" id="KW-1185">Reference proteome</keyword>
<dbReference type="InterPro" id="IPR036388">
    <property type="entry name" value="WH-like_DNA-bd_sf"/>
</dbReference>
<dbReference type="SUPFAM" id="SSF46894">
    <property type="entry name" value="C-terminal effector domain of the bipartite response regulators"/>
    <property type="match status" value="1"/>
</dbReference>
<organism evidence="3 4">
    <name type="scientific">Cryobacterium arcticum</name>
    <dbReference type="NCBI Taxonomy" id="670052"/>
    <lineage>
        <taxon>Bacteria</taxon>
        <taxon>Bacillati</taxon>
        <taxon>Actinomycetota</taxon>
        <taxon>Actinomycetes</taxon>
        <taxon>Micrococcales</taxon>
        <taxon>Microbacteriaceae</taxon>
        <taxon>Cryobacterium</taxon>
    </lineage>
</organism>
<dbReference type="RefSeq" id="WP_110125573.1">
    <property type="nucleotide sequence ID" value="NZ_QHLY01000005.1"/>
</dbReference>
<dbReference type="InterPro" id="IPR016032">
    <property type="entry name" value="Sig_transdc_resp-reg_C-effctor"/>
</dbReference>
<accession>A0A318A4D5</accession>
<proteinExistence type="predicted"/>
<reference evidence="3 4" key="1">
    <citation type="submission" date="2018-05" db="EMBL/GenBank/DDBJ databases">
        <title>Genetic diversity of glacier-inhabiting Cryobacterium bacteria in China and description of Cryobacterium mengkeensis sp. nov. and Arthrobacter glacialis sp. nov.</title>
        <authorList>
            <person name="Liu Q."/>
            <person name="Xin Y.-H."/>
        </authorList>
    </citation>
    <scope>NUCLEOTIDE SEQUENCE [LARGE SCALE GENOMIC DNA]</scope>
    <source>
        <strain evidence="3 4">SK-1</strain>
    </source>
</reference>
<dbReference type="InterPro" id="IPR000792">
    <property type="entry name" value="Tscrpt_reg_LuxR_C"/>
</dbReference>
<evidence type="ECO:0000256" key="1">
    <source>
        <dbReference type="SAM" id="MobiDB-lite"/>
    </source>
</evidence>
<dbReference type="Gene3D" id="1.10.10.10">
    <property type="entry name" value="Winged helix-like DNA-binding domain superfamily/Winged helix DNA-binding domain"/>
    <property type="match status" value="1"/>
</dbReference>
<comment type="caution">
    <text evidence="3">The sequence shown here is derived from an EMBL/GenBank/DDBJ whole genome shotgun (WGS) entry which is preliminary data.</text>
</comment>
<feature type="region of interest" description="Disordered" evidence="1">
    <location>
        <begin position="266"/>
        <end position="286"/>
    </location>
</feature>
<feature type="domain" description="HTH luxR-type" evidence="2">
    <location>
        <begin position="189"/>
        <end position="254"/>
    </location>
</feature>
<feature type="compositionally biased region" description="Polar residues" evidence="1">
    <location>
        <begin position="273"/>
        <end position="286"/>
    </location>
</feature>
<dbReference type="Proteomes" id="UP000246722">
    <property type="component" value="Unassembled WGS sequence"/>
</dbReference>
<dbReference type="PROSITE" id="PS50043">
    <property type="entry name" value="HTH_LUXR_2"/>
    <property type="match status" value="1"/>
</dbReference>
<evidence type="ECO:0000313" key="3">
    <source>
        <dbReference type="EMBL" id="PXA72050.1"/>
    </source>
</evidence>
<dbReference type="GO" id="GO:0006355">
    <property type="term" value="P:regulation of DNA-templated transcription"/>
    <property type="evidence" value="ECO:0007669"/>
    <property type="project" value="InterPro"/>
</dbReference>
<name>A0A318A4D5_9MICO</name>
<evidence type="ECO:0000259" key="2">
    <source>
        <dbReference type="PROSITE" id="PS50043"/>
    </source>
</evidence>
<dbReference type="GO" id="GO:0003677">
    <property type="term" value="F:DNA binding"/>
    <property type="evidence" value="ECO:0007669"/>
    <property type="project" value="InterPro"/>
</dbReference>
<dbReference type="AlphaFoldDB" id="A0A318A4D5"/>
<dbReference type="Pfam" id="PF00196">
    <property type="entry name" value="GerE"/>
    <property type="match status" value="1"/>
</dbReference>
<dbReference type="EMBL" id="QHLY01000005">
    <property type="protein sequence ID" value="PXA72050.1"/>
    <property type="molecule type" value="Genomic_DNA"/>
</dbReference>
<evidence type="ECO:0000313" key="4">
    <source>
        <dbReference type="Proteomes" id="UP000246722"/>
    </source>
</evidence>
<sequence>MTTNTSASAVAAAPEHLGLGLPDRVDYFARLLHDPSFSDVRNDGQAWLQRCYAQIVPLVLPAALNAVESGQPLPAECLRALRAVAAGSASDTDVQLSVILRGALPALRVFAAFMHETAPADPRQTVLAMARATRVAHELGSCWVEAWSDARAAKGHLVPGPAPAPPPAASVTGPPRTSVTALDGGSIELVAADPDLSDAEARMLTLAAYGHSNDHIARATSYSRQAVGWHLSRIMRAWKTPNRTALVALAFVKGVLVARSAPRAPRVLPASDQAGTRKSLSQPTSS</sequence>
<gene>
    <name evidence="3" type="ORF">CTB96_03865</name>
</gene>